<reference evidence="1 2" key="1">
    <citation type="submission" date="2018-06" db="EMBL/GenBank/DDBJ databases">
        <title>Genome of strain Polynucleobacter sp. FUKU-NW-11.</title>
        <authorList>
            <person name="Hahn M.W."/>
        </authorList>
    </citation>
    <scope>NUCLEOTIDE SEQUENCE [LARGE SCALE GENOMIC DNA]</scope>
    <source>
        <strain evidence="2">FUKU-NW11</strain>
    </source>
</reference>
<sequence>MQIMPETTPQITDLISVCCLKDMETWEITSAFIVRNIASKQYRVIVPDKEVMEFIKKSPPQFQVIGESRYTQLFSQKLSKLLPENKKSQFGWYLQQFIKLLAIQDNTSQDIVLIWDADTAPINQLYFISEDGRLIYYKSSENHQPYFETIQKLTGLDKKVSFSFIAQCFPIKVVWFNSFCSVLEKKFQVHWIDAILDHIDFDKPNSFSEYETLGTFISHHYPDQVIYSDRPWWRLGNTLINHVAFLSNKKANALSIQYDFISFEKWERAKPYFIKVSIPYFFKIYLPSLLKKNSNRYV</sequence>
<evidence type="ECO:0000313" key="2">
    <source>
        <dbReference type="Proteomes" id="UP000251072"/>
    </source>
</evidence>
<gene>
    <name evidence="1" type="ORF">DP176_02620</name>
</gene>
<evidence type="ECO:0008006" key="3">
    <source>
        <dbReference type="Google" id="ProtNLM"/>
    </source>
</evidence>
<dbReference type="Pfam" id="PF20102">
    <property type="entry name" value="DUF6492"/>
    <property type="match status" value="1"/>
</dbReference>
<evidence type="ECO:0000313" key="1">
    <source>
        <dbReference type="EMBL" id="RAZ43881.1"/>
    </source>
</evidence>
<dbReference type="Proteomes" id="UP000251072">
    <property type="component" value="Unassembled WGS sequence"/>
</dbReference>
<protein>
    <recommendedName>
        <fullName evidence="3">Glycosyl transferase</fullName>
    </recommendedName>
</protein>
<dbReference type="EMBL" id="QMCH01000001">
    <property type="protein sequence ID" value="RAZ43881.1"/>
    <property type="molecule type" value="Genomic_DNA"/>
</dbReference>
<keyword evidence="2" id="KW-1185">Reference proteome</keyword>
<name>A0ABX9FFW0_9BURK</name>
<comment type="caution">
    <text evidence="1">The sequence shown here is derived from an EMBL/GenBank/DDBJ whole genome shotgun (WGS) entry which is preliminary data.</text>
</comment>
<accession>A0ABX9FFW0</accession>
<dbReference type="InterPro" id="IPR045499">
    <property type="entry name" value="DUF6492"/>
</dbReference>
<organism evidence="1 2">
    <name type="scientific">Polynucleobacter paneuropaeus</name>
    <dbReference type="NCBI Taxonomy" id="2527775"/>
    <lineage>
        <taxon>Bacteria</taxon>
        <taxon>Pseudomonadati</taxon>
        <taxon>Pseudomonadota</taxon>
        <taxon>Betaproteobacteria</taxon>
        <taxon>Burkholderiales</taxon>
        <taxon>Burkholderiaceae</taxon>
        <taxon>Polynucleobacter</taxon>
    </lineage>
</organism>
<proteinExistence type="predicted"/>